<name>H2J6N5_MARPK</name>
<sequence length="439" mass="50708">MKLKTIFINLLIFLLYIIFMLYYTQRTESYINDFYNYISLLFKNYLWEYNDKAMEDISNIIFKNVEYREIAVYDESGNLFFKMENPKKLNKIDLFFEKMNFIHEVSLSKSLDNNGIYIGEMYVKMVNRSFYVKLLGFLIYVLLAFLYNQMVVINETKRKLEKSNRELEDTLEELENTIENLNRTQELLINSEKMASLGRLVANISHDLNTPLGIAYTSVTQLMKDFKKLEEGYISGQVSKKLFEDYLNSGNELLDIILANLMRMSDLIKSLKKVSAQEVSNIKLKVNLKEELEAILKSLNPVIRKTSHKISLKCPDDIEMVTYPGAIAQIITNFIDNSLKHGFKNYKENGRINIEVFNEKDSVKIIYSDNGRGMDEKTKSAIFEPFFTTDNSGESSGIGMNVVYNLVNTVLQGQIYVESAPGKGVKFTVILPKVVSESK</sequence>
<evidence type="ECO:0000313" key="8">
    <source>
        <dbReference type="Proteomes" id="UP000007161"/>
    </source>
</evidence>
<dbReference type="InterPro" id="IPR003594">
    <property type="entry name" value="HATPase_dom"/>
</dbReference>
<keyword evidence="5" id="KW-1133">Transmembrane helix</keyword>
<keyword evidence="5" id="KW-0472">Membrane</keyword>
<dbReference type="PANTHER" id="PTHR43065">
    <property type="entry name" value="SENSOR HISTIDINE KINASE"/>
    <property type="match status" value="1"/>
</dbReference>
<keyword evidence="4" id="KW-0175">Coiled coil</keyword>
<reference evidence="8" key="2">
    <citation type="submission" date="2012-01" db="EMBL/GenBank/DDBJ databases">
        <title>Complete sequence of chromosome of Marinitoga piezophila KA3.</title>
        <authorList>
            <person name="Lucas S."/>
            <person name="Han J."/>
            <person name="Lapidus A."/>
            <person name="Cheng J.-F."/>
            <person name="Goodwin L."/>
            <person name="Pitluck S."/>
            <person name="Peters L."/>
            <person name="Mikhailova N."/>
            <person name="Teshima H."/>
            <person name="Detter J.C."/>
            <person name="Han C."/>
            <person name="Tapia R."/>
            <person name="Land M."/>
            <person name="Hauser L."/>
            <person name="Kyrpides N."/>
            <person name="Ivanova N."/>
            <person name="Pagani I."/>
            <person name="Jebbar M."/>
            <person name="Vannier P."/>
            <person name="Oger P."/>
            <person name="Cario A."/>
            <person name="Bartlett D."/>
            <person name="Noll K.M."/>
            <person name="Woyke T."/>
        </authorList>
    </citation>
    <scope>NUCLEOTIDE SEQUENCE [LARGE SCALE GENOMIC DNA]</scope>
    <source>
        <strain evidence="8">DSM 14283 / JCM 11233 / KA3</strain>
    </source>
</reference>
<dbReference type="HOGENOM" id="CLU_000445_133_5_0"/>
<keyword evidence="7" id="KW-0418">Kinase</keyword>
<dbReference type="InterPro" id="IPR036890">
    <property type="entry name" value="HATPase_C_sf"/>
</dbReference>
<dbReference type="KEGG" id="mpz:Marpi_1936"/>
<reference evidence="7 8" key="1">
    <citation type="journal article" date="2012" name="J. Bacteriol.">
        <title>Complete Genome Sequence of the Thermophilic, Piezophilic, Heterotrophic Bacterium Marinitoga piezophila KA3.</title>
        <authorList>
            <person name="Lucas S."/>
            <person name="Han J."/>
            <person name="Lapidus A."/>
            <person name="Cheng J.F."/>
            <person name="Goodwin L.A."/>
            <person name="Pitluck S."/>
            <person name="Peters L."/>
            <person name="Mikhailova N."/>
            <person name="Teshima H."/>
            <person name="Detter J.C."/>
            <person name="Han C."/>
            <person name="Tapia R."/>
            <person name="Land M."/>
            <person name="Hauser L."/>
            <person name="Kyrpides N.C."/>
            <person name="Ivanova N."/>
            <person name="Pagani I."/>
            <person name="Vannier P."/>
            <person name="Oger P."/>
            <person name="Bartlett D.H."/>
            <person name="Noll K.M."/>
            <person name="Woyke T."/>
            <person name="Jebbar M."/>
        </authorList>
    </citation>
    <scope>NUCLEOTIDE SEQUENCE [LARGE SCALE GENOMIC DNA]</scope>
    <source>
        <strain evidence="8">DSM 14283 / JCM 11233 / KA3</strain>
    </source>
</reference>
<dbReference type="Gene3D" id="1.10.287.130">
    <property type="match status" value="1"/>
</dbReference>
<dbReference type="AlphaFoldDB" id="H2J6N5"/>
<feature type="domain" description="Histidine kinase" evidence="6">
    <location>
        <begin position="203"/>
        <end position="435"/>
    </location>
</feature>
<keyword evidence="7" id="KW-0808">Transferase</keyword>
<evidence type="ECO:0000259" key="6">
    <source>
        <dbReference type="PROSITE" id="PS50109"/>
    </source>
</evidence>
<protein>
    <recommendedName>
        <fullName evidence="2">histidine kinase</fullName>
        <ecNumber evidence="2">2.7.13.3</ecNumber>
    </recommendedName>
</protein>
<dbReference type="InterPro" id="IPR036097">
    <property type="entry name" value="HisK_dim/P_sf"/>
</dbReference>
<gene>
    <name evidence="7" type="ordered locus">Marpi_1936</name>
</gene>
<feature type="transmembrane region" description="Helical" evidence="5">
    <location>
        <begin position="6"/>
        <end position="24"/>
    </location>
</feature>
<dbReference type="InterPro" id="IPR005467">
    <property type="entry name" value="His_kinase_dom"/>
</dbReference>
<proteinExistence type="predicted"/>
<dbReference type="SUPFAM" id="SSF55874">
    <property type="entry name" value="ATPase domain of HSP90 chaperone/DNA topoisomerase II/histidine kinase"/>
    <property type="match status" value="1"/>
</dbReference>
<feature type="transmembrane region" description="Helical" evidence="5">
    <location>
        <begin position="130"/>
        <end position="147"/>
    </location>
</feature>
<comment type="catalytic activity">
    <reaction evidence="1">
        <text>ATP + protein L-histidine = ADP + protein N-phospho-L-histidine.</text>
        <dbReference type="EC" id="2.7.13.3"/>
    </reaction>
</comment>
<feature type="coiled-coil region" evidence="4">
    <location>
        <begin position="150"/>
        <end position="191"/>
    </location>
</feature>
<dbReference type="eggNOG" id="COG4191">
    <property type="taxonomic scope" value="Bacteria"/>
</dbReference>
<dbReference type="STRING" id="443254.Marpi_1936"/>
<dbReference type="SUPFAM" id="SSF47384">
    <property type="entry name" value="Homodimeric domain of signal transducing histidine kinase"/>
    <property type="match status" value="1"/>
</dbReference>
<dbReference type="InterPro" id="IPR003661">
    <property type="entry name" value="HisK_dim/P_dom"/>
</dbReference>
<keyword evidence="8" id="KW-1185">Reference proteome</keyword>
<accession>H2J6N5</accession>
<evidence type="ECO:0000256" key="4">
    <source>
        <dbReference type="SAM" id="Coils"/>
    </source>
</evidence>
<dbReference type="Proteomes" id="UP000007161">
    <property type="component" value="Chromosome"/>
</dbReference>
<keyword evidence="3" id="KW-0597">Phosphoprotein</keyword>
<dbReference type="SMART" id="SM00387">
    <property type="entry name" value="HATPase_c"/>
    <property type="match status" value="1"/>
</dbReference>
<dbReference type="EC" id="2.7.13.3" evidence="2"/>
<dbReference type="PANTHER" id="PTHR43065:SF47">
    <property type="match status" value="1"/>
</dbReference>
<dbReference type="Pfam" id="PF02518">
    <property type="entry name" value="HATPase_c"/>
    <property type="match status" value="1"/>
</dbReference>
<dbReference type="RefSeq" id="WP_014297386.1">
    <property type="nucleotide sequence ID" value="NC_016751.1"/>
</dbReference>
<evidence type="ECO:0000256" key="1">
    <source>
        <dbReference type="ARBA" id="ARBA00000085"/>
    </source>
</evidence>
<evidence type="ECO:0000256" key="5">
    <source>
        <dbReference type="SAM" id="Phobius"/>
    </source>
</evidence>
<organism evidence="7 8">
    <name type="scientific">Marinitoga piezophila (strain DSM 14283 / JCM 11233 / KA3)</name>
    <dbReference type="NCBI Taxonomy" id="443254"/>
    <lineage>
        <taxon>Bacteria</taxon>
        <taxon>Thermotogati</taxon>
        <taxon>Thermotogota</taxon>
        <taxon>Thermotogae</taxon>
        <taxon>Petrotogales</taxon>
        <taxon>Petrotogaceae</taxon>
        <taxon>Marinitoga</taxon>
    </lineage>
</organism>
<dbReference type="Gene3D" id="3.30.565.10">
    <property type="entry name" value="Histidine kinase-like ATPase, C-terminal domain"/>
    <property type="match status" value="1"/>
</dbReference>
<dbReference type="CDD" id="cd00075">
    <property type="entry name" value="HATPase"/>
    <property type="match status" value="1"/>
</dbReference>
<dbReference type="EMBL" id="CP003257">
    <property type="protein sequence ID" value="AEX86316.1"/>
    <property type="molecule type" value="Genomic_DNA"/>
</dbReference>
<dbReference type="PROSITE" id="PS50109">
    <property type="entry name" value="HIS_KIN"/>
    <property type="match status" value="1"/>
</dbReference>
<evidence type="ECO:0000313" key="7">
    <source>
        <dbReference type="EMBL" id="AEX86316.1"/>
    </source>
</evidence>
<dbReference type="PRINTS" id="PR00344">
    <property type="entry name" value="BCTRLSENSOR"/>
</dbReference>
<dbReference type="GO" id="GO:0000155">
    <property type="term" value="F:phosphorelay sensor kinase activity"/>
    <property type="evidence" value="ECO:0007669"/>
    <property type="project" value="InterPro"/>
</dbReference>
<evidence type="ECO:0000256" key="3">
    <source>
        <dbReference type="ARBA" id="ARBA00022553"/>
    </source>
</evidence>
<dbReference type="CDD" id="cd00082">
    <property type="entry name" value="HisKA"/>
    <property type="match status" value="1"/>
</dbReference>
<keyword evidence="5" id="KW-0812">Transmembrane</keyword>
<dbReference type="InterPro" id="IPR004358">
    <property type="entry name" value="Sig_transdc_His_kin-like_C"/>
</dbReference>
<evidence type="ECO:0000256" key="2">
    <source>
        <dbReference type="ARBA" id="ARBA00012438"/>
    </source>
</evidence>